<accession>W1Y3Z5</accession>
<comment type="caution">
    <text evidence="1">The sequence shown here is derived from an EMBL/GenBank/DDBJ whole genome shotgun (WGS) entry which is preliminary data.</text>
</comment>
<dbReference type="EMBL" id="AZMM01008507">
    <property type="protein sequence ID" value="ETJ37268.1"/>
    <property type="molecule type" value="Genomic_DNA"/>
</dbReference>
<reference evidence="1" key="1">
    <citation type="submission" date="2013-12" db="EMBL/GenBank/DDBJ databases">
        <title>A Varibaculum cambriense genome reconstructed from a premature infant gut community with otherwise low bacterial novelty that shifts toward anaerobic metabolism during the third week of life.</title>
        <authorList>
            <person name="Brown C.T."/>
            <person name="Sharon I."/>
            <person name="Thomas B.C."/>
            <person name="Castelle C.J."/>
            <person name="Morowitz M.J."/>
            <person name="Banfield J.F."/>
        </authorList>
    </citation>
    <scope>NUCLEOTIDE SEQUENCE</scope>
</reference>
<protein>
    <submittedName>
        <fullName evidence="1">Uncharacterized protein</fullName>
    </submittedName>
</protein>
<evidence type="ECO:0000313" key="1">
    <source>
        <dbReference type="EMBL" id="ETJ37268.1"/>
    </source>
</evidence>
<name>W1Y3Z5_9ZZZZ</name>
<organism evidence="1">
    <name type="scientific">human gut metagenome</name>
    <dbReference type="NCBI Taxonomy" id="408170"/>
    <lineage>
        <taxon>unclassified sequences</taxon>
        <taxon>metagenomes</taxon>
        <taxon>organismal metagenomes</taxon>
    </lineage>
</organism>
<sequence length="28" mass="3140">MQQNNGDVLVVCGGWHAPVLAKMWRECP</sequence>
<dbReference type="AlphaFoldDB" id="W1Y3Z5"/>
<gene>
    <name evidence="1" type="ORF">Q604_UNBC08507G0002</name>
</gene>
<feature type="non-terminal residue" evidence="1">
    <location>
        <position position="28"/>
    </location>
</feature>
<proteinExistence type="predicted"/>